<organism evidence="11 12">
    <name type="scientific">Schistosoma mansoni</name>
    <name type="common">Blood fluke</name>
    <dbReference type="NCBI Taxonomy" id="6183"/>
    <lineage>
        <taxon>Eukaryota</taxon>
        <taxon>Metazoa</taxon>
        <taxon>Spiralia</taxon>
        <taxon>Lophotrochozoa</taxon>
        <taxon>Platyhelminthes</taxon>
        <taxon>Trematoda</taxon>
        <taxon>Digenea</taxon>
        <taxon>Strigeidida</taxon>
        <taxon>Schistosomatoidea</taxon>
        <taxon>Schistosomatidae</taxon>
        <taxon>Schistosoma</taxon>
    </lineage>
</organism>
<keyword evidence="11" id="KW-1185">Reference proteome</keyword>
<feature type="chain" id="PRO_5024453973" evidence="9">
    <location>
        <begin position="19"/>
        <end position="547"/>
    </location>
</feature>
<feature type="transmembrane region" description="Helical" evidence="8">
    <location>
        <begin position="504"/>
        <end position="525"/>
    </location>
</feature>
<evidence type="ECO:0000256" key="8">
    <source>
        <dbReference type="SAM" id="Phobius"/>
    </source>
</evidence>
<keyword evidence="4 9" id="KW-0732">Signal</keyword>
<evidence type="ECO:0000256" key="3">
    <source>
        <dbReference type="ARBA" id="ARBA00022692"/>
    </source>
</evidence>
<dbReference type="SMART" id="SM01190">
    <property type="entry name" value="EMP24_GP25L"/>
    <property type="match status" value="1"/>
</dbReference>
<evidence type="ECO:0000313" key="12">
    <source>
        <dbReference type="WBParaSite" id="Smp_312950.1"/>
    </source>
</evidence>
<feature type="compositionally biased region" description="Basic and acidic residues" evidence="7">
    <location>
        <begin position="248"/>
        <end position="270"/>
    </location>
</feature>
<dbReference type="InterPro" id="IPR015720">
    <property type="entry name" value="Emp24-like"/>
</dbReference>
<feature type="compositionally biased region" description="Polar residues" evidence="7">
    <location>
        <begin position="271"/>
        <end position="285"/>
    </location>
</feature>
<keyword evidence="5 8" id="KW-1133">Transmembrane helix</keyword>
<protein>
    <submittedName>
        <fullName evidence="12">GOLD domain-containing protein</fullName>
    </submittedName>
</protein>
<dbReference type="STRING" id="6183.A0A5K4F576"/>
<evidence type="ECO:0000256" key="5">
    <source>
        <dbReference type="ARBA" id="ARBA00022989"/>
    </source>
</evidence>
<dbReference type="Proteomes" id="UP000008854">
    <property type="component" value="Unassembled WGS sequence"/>
</dbReference>
<dbReference type="InParanoid" id="A0A5K4F576"/>
<reference evidence="12" key="2">
    <citation type="submission" date="2019-11" db="UniProtKB">
        <authorList>
            <consortium name="WormBaseParasite"/>
        </authorList>
    </citation>
    <scope>IDENTIFICATION</scope>
    <source>
        <strain evidence="12">Puerto Rican</strain>
    </source>
</reference>
<dbReference type="Pfam" id="PF01105">
    <property type="entry name" value="EMP24_GP25L"/>
    <property type="match status" value="1"/>
</dbReference>
<evidence type="ECO:0000256" key="1">
    <source>
        <dbReference type="ARBA" id="ARBA00004479"/>
    </source>
</evidence>
<comment type="subcellular location">
    <subcellularLocation>
        <location evidence="1">Membrane</location>
        <topology evidence="1">Single-pass type I membrane protein</topology>
    </subcellularLocation>
</comment>
<evidence type="ECO:0000256" key="4">
    <source>
        <dbReference type="ARBA" id="ARBA00022729"/>
    </source>
</evidence>
<comment type="similarity">
    <text evidence="2">Belongs to the EMP24/GP25L family.</text>
</comment>
<sequence length="547" mass="62044">MGRLWWILDLFLILTVNCQPSVNSREYPNTAQAVSGQFMHQETNANTPIENLDAHSTYSSSVVSDDNHISHPTGKKPSYLDSSHLHEASPRSQDPSSFVGESIQYTHGLSKHSEPQKNNIRISSHDSVSNVAKHHNPNVYIDETHGSNHDSSIVNQDHDQTGPSHDVYTSMHKKTTHNAQQIPPAPNNPLHDMSRGQQPSPGGQSHDFMYKDIVLDSRLSQGQVPGARINQPPTNYFHNGLDSMVSNHDPELSERRHFHADKEPRFRDPNENTGSRSQWETGDQSSPHDKPKRSRRDTSSEYHLDEIFSLPSREDPIQNQADFVSLVVIVPPGVKHCYFYKPITNFDVEYQVLKGGHLDIGIFIRDPEGEPITIRPPLSDSQVSISVPKYFRLMPYAICLDNRKASYAYKNVYFSVDANLNWDNPSELERQAIETLRNNPLVNSQAQAASAEHAENIDKLMAQLDILFGRLRRIEHMQQRSSNFDSADKSLMEENLERITTGSLFQVVLMIAVATVQVGLIRSLFDQKSYFYKIWFGKRSQNLNARC</sequence>
<evidence type="ECO:0000256" key="6">
    <source>
        <dbReference type="ARBA" id="ARBA00023136"/>
    </source>
</evidence>
<name>A0A5K4F576_SCHMA</name>
<dbReference type="AlphaFoldDB" id="A0A5K4F576"/>
<dbReference type="ExpressionAtlas" id="A0A5K4F576">
    <property type="expression patterns" value="baseline"/>
</dbReference>
<feature type="region of interest" description="Disordered" evidence="7">
    <location>
        <begin position="144"/>
        <end position="207"/>
    </location>
</feature>
<evidence type="ECO:0000256" key="2">
    <source>
        <dbReference type="ARBA" id="ARBA00007104"/>
    </source>
</evidence>
<evidence type="ECO:0000256" key="7">
    <source>
        <dbReference type="SAM" id="MobiDB-lite"/>
    </source>
</evidence>
<feature type="region of interest" description="Disordered" evidence="7">
    <location>
        <begin position="57"/>
        <end position="99"/>
    </location>
</feature>
<proteinExistence type="inferred from homology"/>
<evidence type="ECO:0000256" key="9">
    <source>
        <dbReference type="SAM" id="SignalP"/>
    </source>
</evidence>
<dbReference type="InterPro" id="IPR009038">
    <property type="entry name" value="GOLD_dom"/>
</dbReference>
<dbReference type="PANTHER" id="PTHR22811">
    <property type="entry name" value="TRANSMEMBRANE EMP24 DOMAIN-CONTAINING PROTEIN"/>
    <property type="match status" value="1"/>
</dbReference>
<keyword evidence="3 8" id="KW-0812">Transmembrane</keyword>
<evidence type="ECO:0000313" key="11">
    <source>
        <dbReference type="Proteomes" id="UP000008854"/>
    </source>
</evidence>
<accession>A0A5K4F576</accession>
<dbReference type="GO" id="GO:0016020">
    <property type="term" value="C:membrane"/>
    <property type="evidence" value="ECO:0007669"/>
    <property type="project" value="UniProtKB-SubCell"/>
</dbReference>
<feature type="signal peptide" evidence="9">
    <location>
        <begin position="1"/>
        <end position="18"/>
    </location>
</feature>
<feature type="domain" description="GOLD" evidence="10">
    <location>
        <begin position="325"/>
        <end position="526"/>
    </location>
</feature>
<evidence type="ECO:0000259" key="10">
    <source>
        <dbReference type="SMART" id="SM01190"/>
    </source>
</evidence>
<reference evidence="11" key="1">
    <citation type="journal article" date="2012" name="PLoS Negl. Trop. Dis.">
        <title>A systematically improved high quality genome and transcriptome of the human blood fluke Schistosoma mansoni.</title>
        <authorList>
            <person name="Protasio A.V."/>
            <person name="Tsai I.J."/>
            <person name="Babbage A."/>
            <person name="Nichol S."/>
            <person name="Hunt M."/>
            <person name="Aslett M.A."/>
            <person name="De Silva N."/>
            <person name="Velarde G.S."/>
            <person name="Anderson T.J."/>
            <person name="Clark R.C."/>
            <person name="Davidson C."/>
            <person name="Dillon G.P."/>
            <person name="Holroyd N.E."/>
            <person name="LoVerde P.T."/>
            <person name="Lloyd C."/>
            <person name="McQuillan J."/>
            <person name="Oliveira G."/>
            <person name="Otto T.D."/>
            <person name="Parker-Manuel S.J."/>
            <person name="Quail M.A."/>
            <person name="Wilson R.A."/>
            <person name="Zerlotini A."/>
            <person name="Dunne D.W."/>
            <person name="Berriman M."/>
        </authorList>
    </citation>
    <scope>NUCLEOTIDE SEQUENCE [LARGE SCALE GENOMIC DNA]</scope>
    <source>
        <strain evidence="11">Puerto Rican</strain>
    </source>
</reference>
<keyword evidence="6 8" id="KW-0472">Membrane</keyword>
<feature type="region of interest" description="Disordered" evidence="7">
    <location>
        <begin position="223"/>
        <end position="300"/>
    </location>
</feature>
<dbReference type="WBParaSite" id="Smp_312950.1">
    <property type="protein sequence ID" value="Smp_312950.1"/>
    <property type="gene ID" value="Smp_312950"/>
</dbReference>